<evidence type="ECO:0000313" key="2">
    <source>
        <dbReference type="Proteomes" id="UP000297527"/>
    </source>
</evidence>
<dbReference type="Proteomes" id="UP000297527">
    <property type="component" value="Unassembled WGS sequence"/>
</dbReference>
<keyword evidence="2" id="KW-1185">Reference proteome</keyword>
<name>A0A4Z1HCV1_9HELO</name>
<evidence type="ECO:0000313" key="1">
    <source>
        <dbReference type="EMBL" id="TGO46709.1"/>
    </source>
</evidence>
<protein>
    <submittedName>
        <fullName evidence="1">Uncharacterized protein</fullName>
    </submittedName>
</protein>
<gene>
    <name evidence="1" type="ORF">BCON_0311g00060</name>
</gene>
<sequence>MNAEAPEARNAAGWLAGFLSTSSLVAIRSSNYNDFDLAQADWDLAADELITIVSFVSVLATSDGKCEERQSTAIARMTTSRLVLHEFLCSHDLGIEFLKS</sequence>
<comment type="caution">
    <text evidence="1">The sequence shown here is derived from an EMBL/GenBank/DDBJ whole genome shotgun (WGS) entry which is preliminary data.</text>
</comment>
<organism evidence="1 2">
    <name type="scientific">Botryotinia convoluta</name>
    <dbReference type="NCBI Taxonomy" id="54673"/>
    <lineage>
        <taxon>Eukaryota</taxon>
        <taxon>Fungi</taxon>
        <taxon>Dikarya</taxon>
        <taxon>Ascomycota</taxon>
        <taxon>Pezizomycotina</taxon>
        <taxon>Leotiomycetes</taxon>
        <taxon>Helotiales</taxon>
        <taxon>Sclerotiniaceae</taxon>
        <taxon>Botryotinia</taxon>
    </lineage>
</organism>
<dbReference type="EMBL" id="PQXN01000310">
    <property type="protein sequence ID" value="TGO46709.1"/>
    <property type="molecule type" value="Genomic_DNA"/>
</dbReference>
<accession>A0A4Z1HCV1</accession>
<reference evidence="1 2" key="1">
    <citation type="submission" date="2017-12" db="EMBL/GenBank/DDBJ databases">
        <title>Comparative genomics of Botrytis spp.</title>
        <authorList>
            <person name="Valero-Jimenez C.A."/>
            <person name="Tapia P."/>
            <person name="Veloso J."/>
            <person name="Silva-Moreno E."/>
            <person name="Staats M."/>
            <person name="Valdes J.H."/>
            <person name="Van Kan J.A.L."/>
        </authorList>
    </citation>
    <scope>NUCLEOTIDE SEQUENCE [LARGE SCALE GENOMIC DNA]</scope>
    <source>
        <strain evidence="1 2">MUCL11595</strain>
    </source>
</reference>
<proteinExistence type="predicted"/>
<dbReference type="AlphaFoldDB" id="A0A4Z1HCV1"/>